<protein>
    <submittedName>
        <fullName evidence="1">Uncharacterized protein</fullName>
    </submittedName>
</protein>
<accession>R7Q664</accession>
<dbReference type="Gramene" id="CDF32955">
    <property type="protein sequence ID" value="CDF32955"/>
    <property type="gene ID" value="CHC_T00001787001"/>
</dbReference>
<sequence>MSFSQAVRSRPSRCHHQPGRWFRFNPSSRGFLYSRNQ</sequence>
<gene>
    <name evidence="1" type="ORF">CHC_T00001787001</name>
</gene>
<dbReference type="GeneID" id="17320473"/>
<evidence type="ECO:0000313" key="2">
    <source>
        <dbReference type="Proteomes" id="UP000012073"/>
    </source>
</evidence>
<evidence type="ECO:0000313" key="1">
    <source>
        <dbReference type="EMBL" id="CDF32955.1"/>
    </source>
</evidence>
<keyword evidence="2" id="KW-1185">Reference proteome</keyword>
<dbReference type="Proteomes" id="UP000012073">
    <property type="component" value="Unassembled WGS sequence"/>
</dbReference>
<organism evidence="1 2">
    <name type="scientific">Chondrus crispus</name>
    <name type="common">Carrageen Irish moss</name>
    <name type="synonym">Polymorpha crispa</name>
    <dbReference type="NCBI Taxonomy" id="2769"/>
    <lineage>
        <taxon>Eukaryota</taxon>
        <taxon>Rhodophyta</taxon>
        <taxon>Florideophyceae</taxon>
        <taxon>Rhodymeniophycidae</taxon>
        <taxon>Gigartinales</taxon>
        <taxon>Gigartinaceae</taxon>
        <taxon>Chondrus</taxon>
    </lineage>
</organism>
<dbReference type="KEGG" id="ccp:CHC_T00001787001"/>
<proteinExistence type="predicted"/>
<reference evidence="2" key="1">
    <citation type="journal article" date="2013" name="Proc. Natl. Acad. Sci. U.S.A.">
        <title>Genome structure and metabolic features in the red seaweed Chondrus crispus shed light on evolution of the Archaeplastida.</title>
        <authorList>
            <person name="Collen J."/>
            <person name="Porcel B."/>
            <person name="Carre W."/>
            <person name="Ball S.G."/>
            <person name="Chaparro C."/>
            <person name="Tonon T."/>
            <person name="Barbeyron T."/>
            <person name="Michel G."/>
            <person name="Noel B."/>
            <person name="Valentin K."/>
            <person name="Elias M."/>
            <person name="Artiguenave F."/>
            <person name="Arun A."/>
            <person name="Aury J.M."/>
            <person name="Barbosa-Neto J.F."/>
            <person name="Bothwell J.H."/>
            <person name="Bouget F.Y."/>
            <person name="Brillet L."/>
            <person name="Cabello-Hurtado F."/>
            <person name="Capella-Gutierrez S."/>
            <person name="Charrier B."/>
            <person name="Cladiere L."/>
            <person name="Cock J.M."/>
            <person name="Coelho S.M."/>
            <person name="Colleoni C."/>
            <person name="Czjzek M."/>
            <person name="Da Silva C."/>
            <person name="Delage L."/>
            <person name="Denoeud F."/>
            <person name="Deschamps P."/>
            <person name="Dittami S.M."/>
            <person name="Gabaldon T."/>
            <person name="Gachon C.M."/>
            <person name="Groisillier A."/>
            <person name="Herve C."/>
            <person name="Jabbari K."/>
            <person name="Katinka M."/>
            <person name="Kloareg B."/>
            <person name="Kowalczyk N."/>
            <person name="Labadie K."/>
            <person name="Leblanc C."/>
            <person name="Lopez P.J."/>
            <person name="McLachlan D.H."/>
            <person name="Meslet-Cladiere L."/>
            <person name="Moustafa A."/>
            <person name="Nehr Z."/>
            <person name="Nyvall Collen P."/>
            <person name="Panaud O."/>
            <person name="Partensky F."/>
            <person name="Poulain J."/>
            <person name="Rensing S.A."/>
            <person name="Rousvoal S."/>
            <person name="Samson G."/>
            <person name="Symeonidi A."/>
            <person name="Weissenbach J."/>
            <person name="Zambounis A."/>
            <person name="Wincker P."/>
            <person name="Boyen C."/>
        </authorList>
    </citation>
    <scope>NUCLEOTIDE SEQUENCE [LARGE SCALE GENOMIC DNA]</scope>
    <source>
        <strain evidence="2">cv. Stackhouse</strain>
    </source>
</reference>
<dbReference type="AlphaFoldDB" id="R7Q664"/>
<dbReference type="EMBL" id="HG001623">
    <property type="protein sequence ID" value="CDF32955.1"/>
    <property type="molecule type" value="Genomic_DNA"/>
</dbReference>
<dbReference type="RefSeq" id="XP_005712758.1">
    <property type="nucleotide sequence ID" value="XM_005712701.1"/>
</dbReference>
<name>R7Q664_CHOCR</name>